<dbReference type="Gene3D" id="2.40.50.100">
    <property type="match status" value="1"/>
</dbReference>
<keyword evidence="2" id="KW-1133">Transmembrane helix</keyword>
<evidence type="ECO:0000256" key="2">
    <source>
        <dbReference type="SAM" id="Phobius"/>
    </source>
</evidence>
<dbReference type="InterPro" id="IPR011053">
    <property type="entry name" value="Single_hybrid_motif"/>
</dbReference>
<dbReference type="KEGG" id="bcir:C2I06_23060"/>
<accession>A0A268FBB9</accession>
<feature type="compositionally biased region" description="Gly residues" evidence="1">
    <location>
        <begin position="302"/>
        <end position="314"/>
    </location>
</feature>
<proteinExistence type="predicted"/>
<evidence type="ECO:0000313" key="6">
    <source>
        <dbReference type="Proteomes" id="UP000216961"/>
    </source>
</evidence>
<dbReference type="InterPro" id="IPR058636">
    <property type="entry name" value="Beta-barrel_YknX"/>
</dbReference>
<comment type="caution">
    <text evidence="5">The sequence shown here is derived from an EMBL/GenBank/DDBJ whole genome shotgun (WGS) entry which is preliminary data.</text>
</comment>
<dbReference type="RefSeq" id="WP_095330953.1">
    <property type="nucleotide sequence ID" value="NZ_CP026031.1"/>
</dbReference>
<dbReference type="Pfam" id="PF00364">
    <property type="entry name" value="Biotin_lipoyl"/>
    <property type="match status" value="1"/>
</dbReference>
<dbReference type="PANTHER" id="PTHR30469:SF33">
    <property type="entry name" value="SLR1207 PROTEIN"/>
    <property type="match status" value="1"/>
</dbReference>
<keyword evidence="2" id="KW-0812">Transmembrane</keyword>
<evidence type="ECO:0000259" key="4">
    <source>
        <dbReference type="Pfam" id="PF25990"/>
    </source>
</evidence>
<reference evidence="5 6" key="1">
    <citation type="submission" date="2017-07" db="EMBL/GenBank/DDBJ databases">
        <title>Isolation and whole genome analysis of endospore-forming bacteria from heroin.</title>
        <authorList>
            <person name="Kalinowski J."/>
            <person name="Ahrens B."/>
            <person name="Al-Dilaimi A."/>
            <person name="Winkler A."/>
            <person name="Wibberg D."/>
            <person name="Schleenbecker U."/>
            <person name="Ruckert C."/>
            <person name="Wolfel R."/>
            <person name="Grass G."/>
        </authorList>
    </citation>
    <scope>NUCLEOTIDE SEQUENCE [LARGE SCALE GENOMIC DNA]</scope>
    <source>
        <strain evidence="5 6">7521-2</strain>
    </source>
</reference>
<dbReference type="Proteomes" id="UP000216961">
    <property type="component" value="Unassembled WGS sequence"/>
</dbReference>
<dbReference type="GO" id="GO:0015562">
    <property type="term" value="F:efflux transmembrane transporter activity"/>
    <property type="evidence" value="ECO:0007669"/>
    <property type="project" value="TreeGrafter"/>
</dbReference>
<protein>
    <submittedName>
        <fullName evidence="5">Uncharacterized protein</fullName>
    </submittedName>
</protein>
<evidence type="ECO:0000259" key="3">
    <source>
        <dbReference type="Pfam" id="PF00364"/>
    </source>
</evidence>
<evidence type="ECO:0000256" key="1">
    <source>
        <dbReference type="SAM" id="MobiDB-lite"/>
    </source>
</evidence>
<feature type="domain" description="YknX-like beta-barrel" evidence="4">
    <location>
        <begin position="145"/>
        <end position="210"/>
    </location>
</feature>
<evidence type="ECO:0000313" key="5">
    <source>
        <dbReference type="EMBL" id="PAD82668.1"/>
    </source>
</evidence>
<feature type="compositionally biased region" description="Gly residues" evidence="1">
    <location>
        <begin position="323"/>
        <end position="339"/>
    </location>
</feature>
<dbReference type="GO" id="GO:1990281">
    <property type="term" value="C:efflux pump complex"/>
    <property type="evidence" value="ECO:0007669"/>
    <property type="project" value="TreeGrafter"/>
</dbReference>
<dbReference type="SUPFAM" id="SSF51230">
    <property type="entry name" value="Single hybrid motif"/>
    <property type="match status" value="1"/>
</dbReference>
<dbReference type="Gene3D" id="2.40.30.170">
    <property type="match status" value="1"/>
</dbReference>
<dbReference type="Gene3D" id="2.40.420.20">
    <property type="match status" value="1"/>
</dbReference>
<dbReference type="EMBL" id="NPBQ01000085">
    <property type="protein sequence ID" value="PAD82668.1"/>
    <property type="molecule type" value="Genomic_DNA"/>
</dbReference>
<name>A0A268FBB9_NIACI</name>
<dbReference type="PANTHER" id="PTHR30469">
    <property type="entry name" value="MULTIDRUG RESISTANCE PROTEIN MDTA"/>
    <property type="match status" value="1"/>
</dbReference>
<gene>
    <name evidence="5" type="ORF">CHH57_13680</name>
</gene>
<organism evidence="5 6">
    <name type="scientific">Niallia circulans</name>
    <name type="common">Bacillus circulans</name>
    <dbReference type="NCBI Taxonomy" id="1397"/>
    <lineage>
        <taxon>Bacteria</taxon>
        <taxon>Bacillati</taxon>
        <taxon>Bacillota</taxon>
        <taxon>Bacilli</taxon>
        <taxon>Bacillales</taxon>
        <taxon>Bacillaceae</taxon>
        <taxon>Niallia</taxon>
    </lineage>
</organism>
<feature type="region of interest" description="Disordered" evidence="1">
    <location>
        <begin position="291"/>
        <end position="339"/>
    </location>
</feature>
<dbReference type="InterPro" id="IPR000089">
    <property type="entry name" value="Biotin_lipoyl"/>
</dbReference>
<sequence length="339" mass="35562">MKKSIKKWIISGVTVLVIGTGIGSYYYFSNDNQTEVRAQARSQTATAEAGDVEIEVSGTGSIAAINKETFTSEGNATVDEVLVEVGDEVEEGDELVTFENDTLDPIVATFSGEITALNVAEDGNVSMGTEVVTVTDYDNLEMVVNVDELDISKVKAGQAVNVKVSALEDKEFTGKVTSVAKEANSDSTSVAKYAVAVKITKPSGLLVGMTAEATITTDKAEDVVTVPVEAVQKENEEYYVLVANGTTTNEDGTKETASTKQTVEVGLQNTEVAEIKSGLEEGTTVVLPTFESSSDSETQGMFPGGGQMPNGEGRGQMPNGEFRGQGGGMPSGGFGGRNE</sequence>
<dbReference type="AlphaFoldDB" id="A0A268FBB9"/>
<feature type="domain" description="Lipoyl-binding" evidence="3">
    <location>
        <begin position="76"/>
        <end position="133"/>
    </location>
</feature>
<dbReference type="Pfam" id="PF25990">
    <property type="entry name" value="Beta-barrel_YknX"/>
    <property type="match status" value="1"/>
</dbReference>
<keyword evidence="2" id="KW-0472">Membrane</keyword>
<feature type="transmembrane region" description="Helical" evidence="2">
    <location>
        <begin position="7"/>
        <end position="28"/>
    </location>
</feature>